<accession>A0A8I6R6W9</accession>
<sequence length="171" mass="19862">MSSNHEKVGIFRLFVVSKCFDSITAKEHRIAIKNYTSPEFEDLTSALKEVYPTMDYGTYSLYCRSGMDELCPIVDYSSLVVALKEMVRNSGAHLYLIKNDIRRWLDARPQLRRHPNQIKLTVEYVSKKKLHEENKVSQACQYENVPTSPNKTSSKIKLHHTKKNPRKLKTK</sequence>
<protein>
    <submittedName>
        <fullName evidence="2">Uncharacterized protein</fullName>
    </submittedName>
</protein>
<feature type="compositionally biased region" description="Polar residues" evidence="1">
    <location>
        <begin position="141"/>
        <end position="153"/>
    </location>
</feature>
<dbReference type="RefSeq" id="XP_014239829.1">
    <property type="nucleotide sequence ID" value="XM_014384343.2"/>
</dbReference>
<dbReference type="AlphaFoldDB" id="A0A8I6R6W9"/>
<dbReference type="EnsemblMetazoa" id="XM_014384343.2">
    <property type="protein sequence ID" value="XP_014239829.1"/>
    <property type="gene ID" value="LOC106661128"/>
</dbReference>
<reference evidence="2" key="1">
    <citation type="submission" date="2022-01" db="UniProtKB">
        <authorList>
            <consortium name="EnsemblMetazoa"/>
        </authorList>
    </citation>
    <scope>IDENTIFICATION</scope>
</reference>
<evidence type="ECO:0000256" key="1">
    <source>
        <dbReference type="SAM" id="MobiDB-lite"/>
    </source>
</evidence>
<proteinExistence type="predicted"/>
<dbReference type="KEGG" id="clec:106661128"/>
<dbReference type="Proteomes" id="UP000494040">
    <property type="component" value="Unassembled WGS sequence"/>
</dbReference>
<dbReference type="GeneID" id="106661128"/>
<feature type="compositionally biased region" description="Basic residues" evidence="1">
    <location>
        <begin position="154"/>
        <end position="171"/>
    </location>
</feature>
<name>A0A8I6R6W9_CIMLE</name>
<organism evidence="2 3">
    <name type="scientific">Cimex lectularius</name>
    <name type="common">Bed bug</name>
    <name type="synonym">Acanthia lectularia</name>
    <dbReference type="NCBI Taxonomy" id="79782"/>
    <lineage>
        <taxon>Eukaryota</taxon>
        <taxon>Metazoa</taxon>
        <taxon>Ecdysozoa</taxon>
        <taxon>Arthropoda</taxon>
        <taxon>Hexapoda</taxon>
        <taxon>Insecta</taxon>
        <taxon>Pterygota</taxon>
        <taxon>Neoptera</taxon>
        <taxon>Paraneoptera</taxon>
        <taxon>Hemiptera</taxon>
        <taxon>Heteroptera</taxon>
        <taxon>Panheteroptera</taxon>
        <taxon>Cimicomorpha</taxon>
        <taxon>Cimicidae</taxon>
        <taxon>Cimex</taxon>
    </lineage>
</organism>
<evidence type="ECO:0000313" key="2">
    <source>
        <dbReference type="EnsemblMetazoa" id="XP_014239829.1"/>
    </source>
</evidence>
<keyword evidence="3" id="KW-1185">Reference proteome</keyword>
<evidence type="ECO:0000313" key="3">
    <source>
        <dbReference type="Proteomes" id="UP000494040"/>
    </source>
</evidence>
<feature type="region of interest" description="Disordered" evidence="1">
    <location>
        <begin position="141"/>
        <end position="171"/>
    </location>
</feature>